<keyword evidence="3" id="KW-1185">Reference proteome</keyword>
<name>A0A846N0H9_9PROT</name>
<proteinExistence type="predicted"/>
<sequence length="282" mass="29143">MSHTIAVTGATGQLGRLVIAALKTRLPASEIVALVRDPAKAQDLGVTTRAFNYNTPDAAALEGVEKLLLISGSEIGQREAQHKAVIAATKAAGVKFIAYTSLLRADSSALDLAVEHKATEEAVKASGLPFTLLRNSWYTENYAGSIAAALAHGALVGSAAAGKASAAARADYAEAAAVVLTTSGHEGKTYELAGDTAFTLSDLAEEISRQSGKQIPYHDLPIREYAKILEGAGLPAPFAAMVAGWEGPISLGALFDDSHTLSKLINRPTTPISALIAGLVKG</sequence>
<dbReference type="EMBL" id="JAASRM010000001">
    <property type="protein sequence ID" value="NIK89454.1"/>
    <property type="molecule type" value="Genomic_DNA"/>
</dbReference>
<feature type="domain" description="NmrA-like" evidence="1">
    <location>
        <begin position="2"/>
        <end position="235"/>
    </location>
</feature>
<dbReference type="InterPro" id="IPR052718">
    <property type="entry name" value="NmrA-type_oxidoreductase"/>
</dbReference>
<dbReference type="GO" id="GO:0003955">
    <property type="term" value="F:NAD(P)H dehydrogenase (quinone) activity"/>
    <property type="evidence" value="ECO:0007669"/>
    <property type="project" value="UniProtKB-EC"/>
</dbReference>
<protein>
    <submittedName>
        <fullName evidence="2">NAD(P)H dehydrogenase (Quinone)</fullName>
        <ecNumber evidence="2">1.6.5.2</ecNumber>
    </submittedName>
</protein>
<dbReference type="AlphaFoldDB" id="A0A846N0H9"/>
<evidence type="ECO:0000313" key="3">
    <source>
        <dbReference type="Proteomes" id="UP000570514"/>
    </source>
</evidence>
<dbReference type="Gene3D" id="3.40.50.720">
    <property type="entry name" value="NAD(P)-binding Rossmann-like Domain"/>
    <property type="match status" value="1"/>
</dbReference>
<dbReference type="Gene3D" id="3.90.25.10">
    <property type="entry name" value="UDP-galactose 4-epimerase, domain 1"/>
    <property type="match status" value="1"/>
</dbReference>
<accession>A0A846N0H9</accession>
<dbReference type="InterPro" id="IPR036291">
    <property type="entry name" value="NAD(P)-bd_dom_sf"/>
</dbReference>
<dbReference type="PANTHER" id="PTHR47129">
    <property type="entry name" value="QUINONE OXIDOREDUCTASE 2"/>
    <property type="match status" value="1"/>
</dbReference>
<dbReference type="Pfam" id="PF05368">
    <property type="entry name" value="NmrA"/>
    <property type="match status" value="1"/>
</dbReference>
<dbReference type="CDD" id="cd05269">
    <property type="entry name" value="TMR_SDR_a"/>
    <property type="match status" value="1"/>
</dbReference>
<evidence type="ECO:0000313" key="2">
    <source>
        <dbReference type="EMBL" id="NIK89454.1"/>
    </source>
</evidence>
<dbReference type="RefSeq" id="WP_167083539.1">
    <property type="nucleotide sequence ID" value="NZ_BAAADC010000001.1"/>
</dbReference>
<reference evidence="2 3" key="1">
    <citation type="submission" date="2020-03" db="EMBL/GenBank/DDBJ databases">
        <title>Genomic Encyclopedia of Type Strains, Phase IV (KMG-IV): sequencing the most valuable type-strain genomes for metagenomic binning, comparative biology and taxonomic classification.</title>
        <authorList>
            <person name="Goeker M."/>
        </authorList>
    </citation>
    <scope>NUCLEOTIDE SEQUENCE [LARGE SCALE GENOMIC DNA]</scope>
    <source>
        <strain evidence="2 3">DSM 19867</strain>
    </source>
</reference>
<dbReference type="SUPFAM" id="SSF51735">
    <property type="entry name" value="NAD(P)-binding Rossmann-fold domains"/>
    <property type="match status" value="1"/>
</dbReference>
<dbReference type="PANTHER" id="PTHR47129:SF1">
    <property type="entry name" value="NMRA-LIKE DOMAIN-CONTAINING PROTEIN"/>
    <property type="match status" value="1"/>
</dbReference>
<keyword evidence="2" id="KW-0560">Oxidoreductase</keyword>
<dbReference type="EC" id="1.6.5.2" evidence="2"/>
<comment type="caution">
    <text evidence="2">The sequence shown here is derived from an EMBL/GenBank/DDBJ whole genome shotgun (WGS) entry which is preliminary data.</text>
</comment>
<gene>
    <name evidence="2" type="ORF">FHS83_002772</name>
</gene>
<evidence type="ECO:0000259" key="1">
    <source>
        <dbReference type="Pfam" id="PF05368"/>
    </source>
</evidence>
<organism evidence="2 3">
    <name type="scientific">Rhizomicrobium palustre</name>
    <dbReference type="NCBI Taxonomy" id="189966"/>
    <lineage>
        <taxon>Bacteria</taxon>
        <taxon>Pseudomonadati</taxon>
        <taxon>Pseudomonadota</taxon>
        <taxon>Alphaproteobacteria</taxon>
        <taxon>Micropepsales</taxon>
        <taxon>Micropepsaceae</taxon>
        <taxon>Rhizomicrobium</taxon>
    </lineage>
</organism>
<dbReference type="Proteomes" id="UP000570514">
    <property type="component" value="Unassembled WGS sequence"/>
</dbReference>
<dbReference type="InterPro" id="IPR008030">
    <property type="entry name" value="NmrA-like"/>
</dbReference>